<dbReference type="AlphaFoldDB" id="A0A1Y1Y7D2"/>
<feature type="non-terminal residue" evidence="2">
    <location>
        <position position="1"/>
    </location>
</feature>
<feature type="transmembrane region" description="Helical" evidence="1">
    <location>
        <begin position="35"/>
        <end position="54"/>
    </location>
</feature>
<comment type="caution">
    <text evidence="2">The sequence shown here is derived from an EMBL/GenBank/DDBJ whole genome shotgun (WGS) entry which is preliminary data.</text>
</comment>
<organism evidence="2 3">
    <name type="scientific">Clohesyomyces aquaticus</name>
    <dbReference type="NCBI Taxonomy" id="1231657"/>
    <lineage>
        <taxon>Eukaryota</taxon>
        <taxon>Fungi</taxon>
        <taxon>Dikarya</taxon>
        <taxon>Ascomycota</taxon>
        <taxon>Pezizomycotina</taxon>
        <taxon>Dothideomycetes</taxon>
        <taxon>Pleosporomycetidae</taxon>
        <taxon>Pleosporales</taxon>
        <taxon>Lindgomycetaceae</taxon>
        <taxon>Clohesyomyces</taxon>
    </lineage>
</organism>
<protein>
    <submittedName>
        <fullName evidence="2">Uncharacterized protein</fullName>
    </submittedName>
</protein>
<keyword evidence="1" id="KW-0812">Transmembrane</keyword>
<proteinExistence type="predicted"/>
<feature type="transmembrane region" description="Helical" evidence="1">
    <location>
        <begin position="6"/>
        <end position="28"/>
    </location>
</feature>
<evidence type="ECO:0000256" key="1">
    <source>
        <dbReference type="SAM" id="Phobius"/>
    </source>
</evidence>
<accession>A0A1Y1Y7D2</accession>
<evidence type="ECO:0000313" key="2">
    <source>
        <dbReference type="EMBL" id="ORX93636.1"/>
    </source>
</evidence>
<keyword evidence="1" id="KW-1133">Transmembrane helix</keyword>
<feature type="transmembrane region" description="Helical" evidence="1">
    <location>
        <begin position="109"/>
        <end position="136"/>
    </location>
</feature>
<gene>
    <name evidence="2" type="ORF">BCR34DRAFT_646514</name>
</gene>
<dbReference type="EMBL" id="MCFA01000333">
    <property type="protein sequence ID" value="ORX93636.1"/>
    <property type="molecule type" value="Genomic_DNA"/>
</dbReference>
<feature type="transmembrane region" description="Helical" evidence="1">
    <location>
        <begin position="148"/>
        <end position="170"/>
    </location>
</feature>
<keyword evidence="1" id="KW-0472">Membrane</keyword>
<reference evidence="2 3" key="1">
    <citation type="submission" date="2016-07" db="EMBL/GenBank/DDBJ databases">
        <title>Pervasive Adenine N6-methylation of Active Genes in Fungi.</title>
        <authorList>
            <consortium name="DOE Joint Genome Institute"/>
            <person name="Mondo S.J."/>
            <person name="Dannebaum R.O."/>
            <person name="Kuo R.C."/>
            <person name="Labutti K."/>
            <person name="Haridas S."/>
            <person name="Kuo A."/>
            <person name="Salamov A."/>
            <person name="Ahrendt S.R."/>
            <person name="Lipzen A."/>
            <person name="Sullivan W."/>
            <person name="Andreopoulos W.B."/>
            <person name="Clum A."/>
            <person name="Lindquist E."/>
            <person name="Daum C."/>
            <person name="Ramamoorthy G.K."/>
            <person name="Gryganskyi A."/>
            <person name="Culley D."/>
            <person name="Magnuson J.K."/>
            <person name="James T.Y."/>
            <person name="O'Malley M.A."/>
            <person name="Stajich J.E."/>
            <person name="Spatafora J.W."/>
            <person name="Visel A."/>
            <person name="Grigoriev I.V."/>
        </authorList>
    </citation>
    <scope>NUCLEOTIDE SEQUENCE [LARGE SCALE GENOMIC DNA]</scope>
    <source>
        <strain evidence="2 3">CBS 115471</strain>
    </source>
</reference>
<feature type="transmembrane region" description="Helical" evidence="1">
    <location>
        <begin position="60"/>
        <end position="89"/>
    </location>
</feature>
<dbReference type="Proteomes" id="UP000193144">
    <property type="component" value="Unassembled WGS sequence"/>
</dbReference>
<keyword evidence="3" id="KW-1185">Reference proteome</keyword>
<evidence type="ECO:0000313" key="3">
    <source>
        <dbReference type="Proteomes" id="UP000193144"/>
    </source>
</evidence>
<sequence length="229" mass="25708">WAEASVLSALLILLNTEAAYALALLSCINPDNICWIWLSMLIPISTSSFIPSIVRVFHPTIFLVVEFLSILLSLFLITGICVGTSYLLIRKYRSCREAHNGSQSFAERFLPIVIVFGSLVPPLGTFIGAVYTGVVYNVRHEHRAEPDVILVVLLVSSVLNIRLAPTPAIYTRIRNKSRLHHTNNNWFSQSTQYSHSNVSDRSDVGLQEIRCTSEEDGAWYKELSETIRV</sequence>
<name>A0A1Y1Y7D2_9PLEO</name>